<comment type="caution">
    <text evidence="5">The sequence shown here is derived from an EMBL/GenBank/DDBJ whole genome shotgun (WGS) entry which is preliminary data.</text>
</comment>
<dbReference type="PANTHER" id="PTHR45586:SF1">
    <property type="entry name" value="LIPOPOLYSACCHARIDE ASSEMBLY PROTEIN B"/>
    <property type="match status" value="1"/>
</dbReference>
<feature type="repeat" description="TPR" evidence="3">
    <location>
        <begin position="569"/>
        <end position="602"/>
    </location>
</feature>
<accession>A0A286U3Z3</accession>
<dbReference type="PROSITE" id="PS50293">
    <property type="entry name" value="TPR_REGION"/>
    <property type="match status" value="2"/>
</dbReference>
<evidence type="ECO:0000256" key="2">
    <source>
        <dbReference type="ARBA" id="ARBA00022803"/>
    </source>
</evidence>
<dbReference type="PROSITE" id="PS50005">
    <property type="entry name" value="TPR"/>
    <property type="match status" value="9"/>
</dbReference>
<dbReference type="Proteomes" id="UP000218542">
    <property type="component" value="Unassembled WGS sequence"/>
</dbReference>
<dbReference type="InterPro" id="IPR051012">
    <property type="entry name" value="CellSynth/LPSAsmb/PSIAsmb"/>
</dbReference>
<organism evidence="5 6">
    <name type="scientific">Candidatus Scalindua japonica</name>
    <dbReference type="NCBI Taxonomy" id="1284222"/>
    <lineage>
        <taxon>Bacteria</taxon>
        <taxon>Pseudomonadati</taxon>
        <taxon>Planctomycetota</taxon>
        <taxon>Candidatus Brocadiia</taxon>
        <taxon>Candidatus Brocadiales</taxon>
        <taxon>Candidatus Scalinduaceae</taxon>
        <taxon>Candidatus Scalindua</taxon>
    </lineage>
</organism>
<evidence type="ECO:0000256" key="3">
    <source>
        <dbReference type="PROSITE-ProRule" id="PRU00339"/>
    </source>
</evidence>
<dbReference type="SUPFAM" id="SSF48452">
    <property type="entry name" value="TPR-like"/>
    <property type="match status" value="2"/>
</dbReference>
<dbReference type="PANTHER" id="PTHR45586">
    <property type="entry name" value="TPR REPEAT-CONTAINING PROTEIN PA4667"/>
    <property type="match status" value="1"/>
</dbReference>
<evidence type="ECO:0000256" key="1">
    <source>
        <dbReference type="ARBA" id="ARBA00022737"/>
    </source>
</evidence>
<protein>
    <recommendedName>
        <fullName evidence="4">Tetratricopeptide repeat protein 21A/21B N-terminal ARM repeat domain-containing protein</fullName>
    </recommendedName>
</protein>
<dbReference type="InterPro" id="IPR056833">
    <property type="entry name" value="ARM_TT21_N"/>
</dbReference>
<keyword evidence="1" id="KW-0677">Repeat</keyword>
<dbReference type="Pfam" id="PF13414">
    <property type="entry name" value="TPR_11"/>
    <property type="match status" value="2"/>
</dbReference>
<reference evidence="6" key="1">
    <citation type="journal article" date="2017" name="Environ. Microbiol. Rep.">
        <title>Genetic Diversity of Marine Anaerobic Ammonium-Oxidizing Bacteria as Revealed by Genomic and Proteomic Analyses of 'Candidatus Scalindua japonica'.</title>
        <authorList>
            <person name="Oshiki M."/>
            <person name="Mizuto K."/>
            <person name="Kimura Z."/>
            <person name="Kindaichi T."/>
            <person name="Satoh H."/>
            <person name="Okabe S."/>
        </authorList>
    </citation>
    <scope>NUCLEOTIDE SEQUENCE [LARGE SCALE GENOMIC DNA]</scope>
    <source>
        <strain evidence="6">husup-a2</strain>
    </source>
</reference>
<feature type="repeat" description="TPR" evidence="3">
    <location>
        <begin position="75"/>
        <end position="108"/>
    </location>
</feature>
<dbReference type="Pfam" id="PF13181">
    <property type="entry name" value="TPR_8"/>
    <property type="match status" value="1"/>
</dbReference>
<dbReference type="InterPro" id="IPR006597">
    <property type="entry name" value="Sel1-like"/>
</dbReference>
<feature type="repeat" description="TPR" evidence="3">
    <location>
        <begin position="603"/>
        <end position="636"/>
    </location>
</feature>
<feature type="repeat" description="TPR" evidence="3">
    <location>
        <begin position="109"/>
        <end position="142"/>
    </location>
</feature>
<keyword evidence="2 3" id="KW-0802">TPR repeat</keyword>
<dbReference type="AlphaFoldDB" id="A0A286U3Z3"/>
<dbReference type="InterPro" id="IPR019734">
    <property type="entry name" value="TPR_rpt"/>
</dbReference>
<feature type="repeat" description="TPR" evidence="3">
    <location>
        <begin position="466"/>
        <end position="499"/>
    </location>
</feature>
<feature type="repeat" description="TPR" evidence="3">
    <location>
        <begin position="432"/>
        <end position="465"/>
    </location>
</feature>
<gene>
    <name evidence="5" type="ORF">SCALIN_C43_0047</name>
</gene>
<dbReference type="EMBL" id="BAOS01000043">
    <property type="protein sequence ID" value="GAX62791.1"/>
    <property type="molecule type" value="Genomic_DNA"/>
</dbReference>
<feature type="repeat" description="TPR" evidence="3">
    <location>
        <begin position="143"/>
        <end position="176"/>
    </location>
</feature>
<evidence type="ECO:0000259" key="4">
    <source>
        <dbReference type="Pfam" id="PF25062"/>
    </source>
</evidence>
<feature type="repeat" description="TPR" evidence="3">
    <location>
        <begin position="211"/>
        <end position="244"/>
    </location>
</feature>
<name>A0A286U3Z3_9BACT</name>
<sequence length="660" mass="75332">MRVEPSVIELQNLAFYNLRRGKYVEVFKNCEELLTINKKSILAYELLQVAYASIGNVDRAQELIDSLKDVSSNLSLAHLSKGIILLSQKKFDKAIEECRESINLDKDNPLALYYLGRIYSDKKEFEKADEYFRKAVESEPELALAYTGLGVNYLLLGNAEESFKNYNKALEIDQNEHMARMGLATIFIGLKNYNNAIEQFKLVIKKVPTFIRARQSLAALYLQLGKFQDAIEQANEILEINADIAPAYLILARSFSYLDNFDDAVKSIKKFIENQKTSFEGNYLLSTFYLASGDIKSAKSAIEKTEKIDATRGNMMIAMALINHIEGNYNQAEVYLKKAQKLTPEIHQPMINIFLTNLYLSLEKYKSAEKSLKISDNFINGFKSNNLDLKSDEEKAKSFAHTNLAIFFYLNKWYDKTIKMCDAALVIHPDNPVTLYVKGKTFIDKKDFSQAFIQFNKIVEVNPDFLSPHYDLARLYLIMGKTEKSIEEYNKLTKLDPKNASVYLSLGNIYSRQGKTDKALEKYRQFITLAPDSPIGHNELAYHYAESETNLDEGLEHALKAAKLSPKEPSILDTLGWVYFKKGDYNKAIENLKSASVLSPNRPTIRYHLGMAYYKNGDIKNALNEFNNSLKISGRFKETSKVKEMVTLIEGKLSRTEEKN</sequence>
<dbReference type="Pfam" id="PF25062">
    <property type="entry name" value="ARM_TT21_N"/>
    <property type="match status" value="1"/>
</dbReference>
<dbReference type="SUPFAM" id="SSF81901">
    <property type="entry name" value="HCP-like"/>
    <property type="match status" value="1"/>
</dbReference>
<dbReference type="SMART" id="SM00671">
    <property type="entry name" value="SEL1"/>
    <property type="match status" value="2"/>
</dbReference>
<dbReference type="SMART" id="SM00028">
    <property type="entry name" value="TPR"/>
    <property type="match status" value="14"/>
</dbReference>
<dbReference type="InterPro" id="IPR011990">
    <property type="entry name" value="TPR-like_helical_dom_sf"/>
</dbReference>
<keyword evidence="6" id="KW-1185">Reference proteome</keyword>
<dbReference type="Gene3D" id="1.25.40.10">
    <property type="entry name" value="Tetratricopeptide repeat domain"/>
    <property type="match status" value="4"/>
</dbReference>
<feature type="repeat" description="TPR" evidence="3">
    <location>
        <begin position="500"/>
        <end position="533"/>
    </location>
</feature>
<proteinExistence type="predicted"/>
<evidence type="ECO:0000313" key="6">
    <source>
        <dbReference type="Proteomes" id="UP000218542"/>
    </source>
</evidence>
<feature type="domain" description="Tetratricopeptide repeat protein 21A/21B N-terminal ARM repeat" evidence="4">
    <location>
        <begin position="15"/>
        <end position="229"/>
    </location>
</feature>
<evidence type="ECO:0000313" key="5">
    <source>
        <dbReference type="EMBL" id="GAX62791.1"/>
    </source>
</evidence>